<proteinExistence type="predicted"/>
<evidence type="ECO:0000313" key="2">
    <source>
        <dbReference type="EMBL" id="GAA3885176.1"/>
    </source>
</evidence>
<reference evidence="3" key="1">
    <citation type="journal article" date="2019" name="Int. J. Syst. Evol. Microbiol.">
        <title>The Global Catalogue of Microorganisms (GCM) 10K type strain sequencing project: providing services to taxonomists for standard genome sequencing and annotation.</title>
        <authorList>
            <consortium name="The Broad Institute Genomics Platform"/>
            <consortium name="The Broad Institute Genome Sequencing Center for Infectious Disease"/>
            <person name="Wu L."/>
            <person name="Ma J."/>
        </authorList>
    </citation>
    <scope>NUCLEOTIDE SEQUENCE [LARGE SCALE GENOMIC DNA]</scope>
    <source>
        <strain evidence="3">JCM 16578</strain>
    </source>
</reference>
<sequence length="300" mass="32970">MTARTPPSTVLAPGLQPFAQQPGRWEQARSRARRTGHLCCGAWCTQTCEPMLIRERTPWGFMDWTVPEGDRRPECPHRIGVLTPAATRAQRLALRWLARRPAPRLPMLPVAVRCSSAVVAVLGLVAAAAAISCGIPVGVVVPVMLLVPLLVEHVPDRLDARAGEHIRMVQGEAACRYLQRLACLHSHLVQAAAGSDLHQVRRATEISHHQLWDAAGLLIKHDTREVCAELIARERLLAQLAALVTHLRSSCGPTGGGGARGRSRRRCGVLWGCCLLCRVLRYRGRRPGRGRRVGAGRHRR</sequence>
<evidence type="ECO:0008006" key="4">
    <source>
        <dbReference type="Google" id="ProtNLM"/>
    </source>
</evidence>
<keyword evidence="3" id="KW-1185">Reference proteome</keyword>
<accession>A0ABP7KTB8</accession>
<dbReference type="Proteomes" id="UP001501563">
    <property type="component" value="Unassembled WGS sequence"/>
</dbReference>
<organism evidence="2 3">
    <name type="scientific">Streptomyces lannensis</name>
    <dbReference type="NCBI Taxonomy" id="766498"/>
    <lineage>
        <taxon>Bacteria</taxon>
        <taxon>Bacillati</taxon>
        <taxon>Actinomycetota</taxon>
        <taxon>Actinomycetes</taxon>
        <taxon>Kitasatosporales</taxon>
        <taxon>Streptomycetaceae</taxon>
        <taxon>Streptomyces</taxon>
    </lineage>
</organism>
<comment type="caution">
    <text evidence="2">The sequence shown here is derived from an EMBL/GenBank/DDBJ whole genome shotgun (WGS) entry which is preliminary data.</text>
</comment>
<dbReference type="EMBL" id="BAAAZA010000021">
    <property type="protein sequence ID" value="GAA3885176.1"/>
    <property type="molecule type" value="Genomic_DNA"/>
</dbReference>
<gene>
    <name evidence="2" type="ORF">GCM10022207_60610</name>
</gene>
<dbReference type="RefSeq" id="WP_345552583.1">
    <property type="nucleotide sequence ID" value="NZ_BAAAZA010000021.1"/>
</dbReference>
<evidence type="ECO:0000313" key="3">
    <source>
        <dbReference type="Proteomes" id="UP001501563"/>
    </source>
</evidence>
<evidence type="ECO:0000256" key="1">
    <source>
        <dbReference type="SAM" id="MobiDB-lite"/>
    </source>
</evidence>
<feature type="region of interest" description="Disordered" evidence="1">
    <location>
        <begin position="1"/>
        <end position="22"/>
    </location>
</feature>
<protein>
    <recommendedName>
        <fullName evidence="4">Integral membrane protein</fullName>
    </recommendedName>
</protein>
<name>A0ABP7KTB8_9ACTN</name>